<evidence type="ECO:0000313" key="4">
    <source>
        <dbReference type="EMBL" id="JAG29361.1"/>
    </source>
</evidence>
<gene>
    <name evidence="4" type="primary">haus6_1</name>
    <name evidence="4" type="ORF">CM83_39504</name>
</gene>
<feature type="coiled-coil region" evidence="1">
    <location>
        <begin position="350"/>
        <end position="391"/>
    </location>
</feature>
<evidence type="ECO:0000259" key="3">
    <source>
        <dbReference type="Pfam" id="PF14661"/>
    </source>
</evidence>
<reference evidence="4" key="2">
    <citation type="submission" date="2014-07" db="EMBL/GenBank/DDBJ databases">
        <authorList>
            <person name="Hull J."/>
        </authorList>
    </citation>
    <scope>NUCLEOTIDE SEQUENCE</scope>
</reference>
<feature type="region of interest" description="Disordered" evidence="2">
    <location>
        <begin position="538"/>
        <end position="587"/>
    </location>
</feature>
<evidence type="ECO:0000256" key="2">
    <source>
        <dbReference type="SAM" id="MobiDB-lite"/>
    </source>
</evidence>
<dbReference type="InterPro" id="IPR028163">
    <property type="entry name" value="HAUS_6_N"/>
</dbReference>
<protein>
    <submittedName>
        <fullName evidence="4">HAUS augmin-like complex subunit 6</fullName>
    </submittedName>
</protein>
<sequence>MEFLHSTASFSVRSVDEEHNKVVALIVRMMFLLKQKFPFPSDLHPKDVNENMFDSANMRLMSIILHYILSIINPEKCSLVVPHPLTAKSTAHFQKGVMKFLMQTFNELPHMKIDGLRNSTLTSCSGSRFIEFLARLITNTVQLVYEKYGVISVPNCVGLDANDKQNLMEAKRDRALHDLLQLRHPSAKRISDVPRHEEALQKLKVVLERLEARYKLVVSSCPPPYRESLGSCNRERTLEVLETWKNDLKKSLDESSSDHLCSQDLSNAIGDSESIETPKEPTRLDGDTLLNPKNEQIISKIAEDQKIQLFDGHSVSLPGFLQCSSAIVEKLNTIIVNSKFRESIQWELAIETFLERLSELVGDIVTLEEEIQRLKSEGLEHQKKYDELVEKGKITHRFSYSCSFLDPDLKIPSKPESQLTLSPGNSWKEELEDVKRKCYGIERDSPVHITPKLSRKRIDNSIGNLSRTVLEKRAWASGSRGADSTVGEMFQGPLSSSSPVNSAGDHVVASTRKSISDMIGDISLDAELNDFLADVSEMEDSGSFSPDDTFGESQQSLEASTMPEIPSVRVQETSPVATPANPTISHRRARPSLDVIVKRYAALRAKIND</sequence>
<keyword evidence="1" id="KW-0175">Coiled coil</keyword>
<dbReference type="AlphaFoldDB" id="A0A0A9YCL3"/>
<dbReference type="EMBL" id="GBHO01014243">
    <property type="protein sequence ID" value="JAG29361.1"/>
    <property type="molecule type" value="Transcribed_RNA"/>
</dbReference>
<organism evidence="4">
    <name type="scientific">Lygus hesperus</name>
    <name type="common">Western plant bug</name>
    <dbReference type="NCBI Taxonomy" id="30085"/>
    <lineage>
        <taxon>Eukaryota</taxon>
        <taxon>Metazoa</taxon>
        <taxon>Ecdysozoa</taxon>
        <taxon>Arthropoda</taxon>
        <taxon>Hexapoda</taxon>
        <taxon>Insecta</taxon>
        <taxon>Pterygota</taxon>
        <taxon>Neoptera</taxon>
        <taxon>Paraneoptera</taxon>
        <taxon>Hemiptera</taxon>
        <taxon>Heteroptera</taxon>
        <taxon>Panheteroptera</taxon>
        <taxon>Cimicomorpha</taxon>
        <taxon>Miridae</taxon>
        <taxon>Mirini</taxon>
        <taxon>Lygus</taxon>
    </lineage>
</organism>
<feature type="domain" description="HAUS augmin-like complex subunit 6 N-terminal" evidence="3">
    <location>
        <begin position="48"/>
        <end position="141"/>
    </location>
</feature>
<accession>A0A0A9YCL3</accession>
<name>A0A0A9YCL3_LYGHE</name>
<reference evidence="4" key="1">
    <citation type="journal article" date="2014" name="PLoS ONE">
        <title>Transcriptome-Based Identification of ABC Transporters in the Western Tarnished Plant Bug Lygus hesperus.</title>
        <authorList>
            <person name="Hull J.J."/>
            <person name="Chaney K."/>
            <person name="Geib S.M."/>
            <person name="Fabrick J.A."/>
            <person name="Brent C.S."/>
            <person name="Walsh D."/>
            <person name="Lavine L.C."/>
        </authorList>
    </citation>
    <scope>NUCLEOTIDE SEQUENCE</scope>
</reference>
<proteinExistence type="predicted"/>
<feature type="compositionally biased region" description="Polar residues" evidence="2">
    <location>
        <begin position="570"/>
        <end position="584"/>
    </location>
</feature>
<dbReference type="Pfam" id="PF14661">
    <property type="entry name" value="HAUS6_N"/>
    <property type="match status" value="1"/>
</dbReference>
<evidence type="ECO:0000256" key="1">
    <source>
        <dbReference type="SAM" id="Coils"/>
    </source>
</evidence>
<feature type="compositionally biased region" description="Polar residues" evidence="2">
    <location>
        <begin position="542"/>
        <end position="559"/>
    </location>
</feature>